<evidence type="ECO:0000256" key="5">
    <source>
        <dbReference type="ARBA" id="ARBA00023242"/>
    </source>
</evidence>
<evidence type="ECO:0000313" key="9">
    <source>
        <dbReference type="WBParaSite" id="GPUH_0000192801-mRNA-1"/>
    </source>
</evidence>
<organism evidence="9">
    <name type="scientific">Gongylonema pulchrum</name>
    <dbReference type="NCBI Taxonomy" id="637853"/>
    <lineage>
        <taxon>Eukaryota</taxon>
        <taxon>Metazoa</taxon>
        <taxon>Ecdysozoa</taxon>
        <taxon>Nematoda</taxon>
        <taxon>Chromadorea</taxon>
        <taxon>Rhabditida</taxon>
        <taxon>Spirurina</taxon>
        <taxon>Spiruromorpha</taxon>
        <taxon>Spiruroidea</taxon>
        <taxon>Gongylonematidae</taxon>
        <taxon>Gongylonema</taxon>
    </lineage>
</organism>
<dbReference type="Pfam" id="PF00249">
    <property type="entry name" value="Myb_DNA-binding"/>
    <property type="match status" value="1"/>
</dbReference>
<sequence>LFYVIFQNDEVKKEKDKEEGCANGGAAAVKVEKLSDVGLKTDMYAKHLAAMKGRGIPPNRDWTDQETLLLLEGLEMYKDDWNKVADHTGSRTQEECIMRFLQLPIQDPYLEEGGAEAEILGPLAYQPVPFSQAGNPIMSTVAFLASVVDPRVAATAAKAAIEEFAKMKEEVPPLVLEAHVRNVEATAAKDGKIDGSAGLNVSGIANDKNRDKSSEPEHAQPAVETKSFTPSAEESGEAEDEAKNQKEPSSCSVTETIQTAAAAALAAAAVKAKHLAAIEERRIKSLVAQLVETQMKKLEMKLRHFDELEGIMDKEREALEYQRQQLILERQSFHMDQLRYLEQRTKHEAQSKLIACGRHFFPTSA</sequence>
<dbReference type="AlphaFoldDB" id="A0A183CZN2"/>
<proteinExistence type="predicted"/>
<dbReference type="GO" id="GO:0003677">
    <property type="term" value="F:DNA binding"/>
    <property type="evidence" value="ECO:0007669"/>
    <property type="project" value="UniProtKB-KW"/>
</dbReference>
<dbReference type="InterPro" id="IPR032448">
    <property type="entry name" value="SWIRM-assoc"/>
</dbReference>
<dbReference type="InterPro" id="IPR017884">
    <property type="entry name" value="SANT_dom"/>
</dbReference>
<dbReference type="FunFam" id="1.10.10.60:FF:000014">
    <property type="entry name" value="SWI/SNF complex subunit SMARCC2 isoform C"/>
    <property type="match status" value="1"/>
</dbReference>
<dbReference type="GO" id="GO:0045893">
    <property type="term" value="P:positive regulation of DNA-templated transcription"/>
    <property type="evidence" value="ECO:0007669"/>
    <property type="project" value="TreeGrafter"/>
</dbReference>
<evidence type="ECO:0000256" key="6">
    <source>
        <dbReference type="SAM" id="MobiDB-lite"/>
    </source>
</evidence>
<dbReference type="Gene3D" id="1.10.10.60">
    <property type="entry name" value="Homeodomain-like"/>
    <property type="match status" value="1"/>
</dbReference>
<name>A0A183CZN2_9BILA</name>
<dbReference type="PANTHER" id="PTHR12802">
    <property type="entry name" value="SWI/SNF COMPLEX-RELATED"/>
    <property type="match status" value="1"/>
</dbReference>
<evidence type="ECO:0000259" key="8">
    <source>
        <dbReference type="PROSITE" id="PS51293"/>
    </source>
</evidence>
<evidence type="ECO:0000256" key="1">
    <source>
        <dbReference type="ARBA" id="ARBA00004123"/>
    </source>
</evidence>
<dbReference type="PROSITE" id="PS50090">
    <property type="entry name" value="MYB_LIKE"/>
    <property type="match status" value="1"/>
</dbReference>
<feature type="region of interest" description="Disordered" evidence="6">
    <location>
        <begin position="196"/>
        <end position="251"/>
    </location>
</feature>
<dbReference type="InterPro" id="IPR009057">
    <property type="entry name" value="Homeodomain-like_sf"/>
</dbReference>
<dbReference type="Pfam" id="PF16495">
    <property type="entry name" value="SWIRM-assoc_1"/>
    <property type="match status" value="1"/>
</dbReference>
<dbReference type="SUPFAM" id="SSF46689">
    <property type="entry name" value="Homeodomain-like"/>
    <property type="match status" value="1"/>
</dbReference>
<evidence type="ECO:0000256" key="2">
    <source>
        <dbReference type="ARBA" id="ARBA00023015"/>
    </source>
</evidence>
<reference evidence="9" key="1">
    <citation type="submission" date="2016-06" db="UniProtKB">
        <authorList>
            <consortium name="WormBaseParasite"/>
        </authorList>
    </citation>
    <scope>IDENTIFICATION</scope>
</reference>
<feature type="domain" description="SANT" evidence="8">
    <location>
        <begin position="57"/>
        <end position="108"/>
    </location>
</feature>
<dbReference type="GO" id="GO:0016514">
    <property type="term" value="C:SWI/SNF complex"/>
    <property type="evidence" value="ECO:0007669"/>
    <property type="project" value="TreeGrafter"/>
</dbReference>
<feature type="compositionally biased region" description="Basic and acidic residues" evidence="6">
    <location>
        <begin position="207"/>
        <end position="218"/>
    </location>
</feature>
<dbReference type="SMART" id="SM00717">
    <property type="entry name" value="SANT"/>
    <property type="match status" value="1"/>
</dbReference>
<accession>A0A183CZN2</accession>
<keyword evidence="4" id="KW-0804">Transcription</keyword>
<keyword evidence="3" id="KW-0238">DNA-binding</keyword>
<dbReference type="InterPro" id="IPR032451">
    <property type="entry name" value="SMARCC_C"/>
</dbReference>
<dbReference type="WBParaSite" id="GPUH_0000192801-mRNA-1">
    <property type="protein sequence ID" value="GPUH_0000192801-mRNA-1"/>
    <property type="gene ID" value="GPUH_0000192801"/>
</dbReference>
<comment type="subcellular location">
    <subcellularLocation>
        <location evidence="1">Nucleus</location>
    </subcellularLocation>
</comment>
<feature type="domain" description="Myb-like" evidence="7">
    <location>
        <begin position="62"/>
        <end position="104"/>
    </location>
</feature>
<evidence type="ECO:0000259" key="7">
    <source>
        <dbReference type="PROSITE" id="PS50090"/>
    </source>
</evidence>
<evidence type="ECO:0000256" key="4">
    <source>
        <dbReference type="ARBA" id="ARBA00023163"/>
    </source>
</evidence>
<dbReference type="PROSITE" id="PS51293">
    <property type="entry name" value="SANT"/>
    <property type="match status" value="1"/>
</dbReference>
<protein>
    <submittedName>
        <fullName evidence="9">SANT domain-containing protein</fullName>
    </submittedName>
</protein>
<dbReference type="Pfam" id="PF16498">
    <property type="entry name" value="SWIRM-assoc_3"/>
    <property type="match status" value="1"/>
</dbReference>
<keyword evidence="2" id="KW-0805">Transcription regulation</keyword>
<dbReference type="PANTHER" id="PTHR12802:SF41">
    <property type="entry name" value="BRAHMA ASSOCIATED PROTEIN 155 KDA"/>
    <property type="match status" value="1"/>
</dbReference>
<keyword evidence="5" id="KW-0539">Nucleus</keyword>
<evidence type="ECO:0000256" key="3">
    <source>
        <dbReference type="ARBA" id="ARBA00023125"/>
    </source>
</evidence>
<dbReference type="CDD" id="cd00167">
    <property type="entry name" value="SANT"/>
    <property type="match status" value="1"/>
</dbReference>
<dbReference type="GO" id="GO:0042393">
    <property type="term" value="F:histone binding"/>
    <property type="evidence" value="ECO:0007669"/>
    <property type="project" value="TreeGrafter"/>
</dbReference>
<dbReference type="InterPro" id="IPR001005">
    <property type="entry name" value="SANT/Myb"/>
</dbReference>